<evidence type="ECO:0000256" key="1">
    <source>
        <dbReference type="SAM" id="MobiDB-lite"/>
    </source>
</evidence>
<dbReference type="EMBL" id="DXBC01000003">
    <property type="protein sequence ID" value="HIZ78190.1"/>
    <property type="molecule type" value="Genomic_DNA"/>
</dbReference>
<reference evidence="3" key="1">
    <citation type="journal article" date="2021" name="PeerJ">
        <title>Extensive microbial diversity within the chicken gut microbiome revealed by metagenomics and culture.</title>
        <authorList>
            <person name="Gilroy R."/>
            <person name="Ravi A."/>
            <person name="Getino M."/>
            <person name="Pursley I."/>
            <person name="Horton D.L."/>
            <person name="Alikhan N.F."/>
            <person name="Baker D."/>
            <person name="Gharbi K."/>
            <person name="Hall N."/>
            <person name="Watson M."/>
            <person name="Adriaenssens E.M."/>
            <person name="Foster-Nyarko E."/>
            <person name="Jarju S."/>
            <person name="Secka A."/>
            <person name="Antonio M."/>
            <person name="Oren A."/>
            <person name="Chaudhuri R.R."/>
            <person name="La Ragione R."/>
            <person name="Hildebrand F."/>
            <person name="Pallen M.J."/>
        </authorList>
    </citation>
    <scope>NUCLEOTIDE SEQUENCE</scope>
    <source>
        <strain evidence="3">ChiBcec1-1093</strain>
    </source>
</reference>
<protein>
    <submittedName>
        <fullName evidence="3">Carbohydrate-binding domain-containing protein</fullName>
    </submittedName>
</protein>
<evidence type="ECO:0000313" key="3">
    <source>
        <dbReference type="EMBL" id="HIZ78190.1"/>
    </source>
</evidence>
<dbReference type="AlphaFoldDB" id="A0A9D2GG16"/>
<feature type="region of interest" description="Disordered" evidence="1">
    <location>
        <begin position="27"/>
        <end position="59"/>
    </location>
</feature>
<name>A0A9D2GG16_9FIRM</name>
<feature type="compositionally biased region" description="Low complexity" evidence="1">
    <location>
        <begin position="49"/>
        <end position="59"/>
    </location>
</feature>
<reference evidence="3" key="2">
    <citation type="submission" date="2021-04" db="EMBL/GenBank/DDBJ databases">
        <authorList>
            <person name="Gilroy R."/>
        </authorList>
    </citation>
    <scope>NUCLEOTIDE SEQUENCE</scope>
    <source>
        <strain evidence="3">ChiBcec1-1093</strain>
    </source>
</reference>
<comment type="caution">
    <text evidence="3">The sequence shown here is derived from an EMBL/GenBank/DDBJ whole genome shotgun (WGS) entry which is preliminary data.</text>
</comment>
<sequence length="592" mass="61270">MRKRKTWKKGLTAVLTGGLLLQTAGCSAGSVDTSSETSQESSAEETGQEETTGQAGTAAETEMADEAGAGGLTAEYDEDDLDAAWSEESAQTITCSGTDVQGGDQGVSIEDGVIRITQAGTYILRGSYEGQICIEAGEEDTVRLVLDGFAVSCSDTSPIYGLQCKKLILTLAEGTENQVSDGSSYVFENPDDDEPDAAIFCKGDLTVNGSGSLTVNGNYSDGIRSKEDLKIISGQIQVTAVKDGLKGKDSLTMKDGQIQITSGEDGLKANNDSDPDKGYLIIDGGQIQISAGDDGIHSETWLTIHDGTITVEESNEGIEGMKIDINGGSISVSSEDDGINAAASTGDETVDSERQKMEANPDVYVRIAGGEISISPGADGIDSNGDVYVTGGATYISGPETGGEGSLDYNGTAYISGGVFAAAGSAGMAQPFSEDSEQAMLMVYYEESLEAGTAITLTDQSGNEVFSWSPEKSYGCLLLSMPELEDGASYTLTTGETSQEVTIDGTVTQIGEGGLGGAGGRGPGGGRGQMRGEAPQDGETPPEGENQPSEGENPPDRGGMPQREDSGNMRQQERAPSEENEAGSIGSEEETA</sequence>
<evidence type="ECO:0000313" key="4">
    <source>
        <dbReference type="Proteomes" id="UP000824101"/>
    </source>
</evidence>
<dbReference type="Pfam" id="PF14262">
    <property type="entry name" value="Cthe_2159"/>
    <property type="match status" value="1"/>
</dbReference>
<keyword evidence="2" id="KW-0732">Signal</keyword>
<feature type="chain" id="PRO_5039455825" evidence="2">
    <location>
        <begin position="29"/>
        <end position="592"/>
    </location>
</feature>
<feature type="compositionally biased region" description="Gly residues" evidence="1">
    <location>
        <begin position="511"/>
        <end position="529"/>
    </location>
</feature>
<feature type="compositionally biased region" description="Basic and acidic residues" evidence="1">
    <location>
        <begin position="562"/>
        <end position="577"/>
    </location>
</feature>
<accession>A0A9D2GG16</accession>
<dbReference type="Proteomes" id="UP000824101">
    <property type="component" value="Unassembled WGS sequence"/>
</dbReference>
<feature type="region of interest" description="Disordered" evidence="1">
    <location>
        <begin position="508"/>
        <end position="592"/>
    </location>
</feature>
<gene>
    <name evidence="3" type="ORF">IAA17_00155</name>
</gene>
<proteinExistence type="predicted"/>
<evidence type="ECO:0000256" key="2">
    <source>
        <dbReference type="SAM" id="SignalP"/>
    </source>
</evidence>
<feature type="signal peptide" evidence="2">
    <location>
        <begin position="1"/>
        <end position="28"/>
    </location>
</feature>
<dbReference type="InterPro" id="IPR025584">
    <property type="entry name" value="Cthe_2159"/>
</dbReference>
<organism evidence="3 4">
    <name type="scientific">Candidatus Lachnoclostridium stercorigallinarum</name>
    <dbReference type="NCBI Taxonomy" id="2838634"/>
    <lineage>
        <taxon>Bacteria</taxon>
        <taxon>Bacillati</taxon>
        <taxon>Bacillota</taxon>
        <taxon>Clostridia</taxon>
        <taxon>Lachnospirales</taxon>
        <taxon>Lachnospiraceae</taxon>
    </lineage>
</organism>